<dbReference type="AlphaFoldDB" id="A0A2U8FTA5"/>
<dbReference type="RefSeq" id="WP_109037113.1">
    <property type="nucleotide sequence ID" value="NZ_CP029210.1"/>
</dbReference>
<dbReference type="KEGG" id="aon:DEH84_12335"/>
<feature type="region of interest" description="Disordered" evidence="1">
    <location>
        <begin position="153"/>
        <end position="179"/>
    </location>
</feature>
<dbReference type="EMBL" id="CP029210">
    <property type="protein sequence ID" value="AWI54117.1"/>
    <property type="molecule type" value="Genomic_DNA"/>
</dbReference>
<proteinExistence type="predicted"/>
<gene>
    <name evidence="2" type="ORF">DEH84_12335</name>
</gene>
<dbReference type="OrthoDB" id="5297272at2"/>
<evidence type="ECO:0000256" key="1">
    <source>
        <dbReference type="SAM" id="MobiDB-lite"/>
    </source>
</evidence>
<reference evidence="2 3" key="1">
    <citation type="submission" date="2018-05" db="EMBL/GenBank/DDBJ databases">
        <title>complete genome sequence of Aquabacterium olei NBRC 110486.</title>
        <authorList>
            <person name="Tang B."/>
            <person name="Chang J."/>
            <person name="Zhang L."/>
            <person name="Yang H."/>
        </authorList>
    </citation>
    <scope>NUCLEOTIDE SEQUENCE [LARGE SCALE GENOMIC DNA]</scope>
    <source>
        <strain evidence="2 3">NBRC 110486</strain>
    </source>
</reference>
<organism evidence="2 3">
    <name type="scientific">Aquabacterium olei</name>
    <dbReference type="NCBI Taxonomy" id="1296669"/>
    <lineage>
        <taxon>Bacteria</taxon>
        <taxon>Pseudomonadati</taxon>
        <taxon>Pseudomonadota</taxon>
        <taxon>Betaproteobacteria</taxon>
        <taxon>Burkholderiales</taxon>
        <taxon>Aquabacterium</taxon>
    </lineage>
</organism>
<protein>
    <submittedName>
        <fullName evidence="2">Uncharacterized protein</fullName>
    </submittedName>
</protein>
<accession>A0A2U8FTA5</accession>
<sequence>MSHTLRQIQRIRTLALSAGVMLGMVVTTFGPQFAHAAEVKKTKRTLVEKIVALPEATVEQLQAAERVLIGKYQCEFGKAVSIDRHARNNGYFDLRLGQQSWTMKPVLSSTGAVRLEDVKGAALMIQILTKSMLMDPKRGQRLVDGCMHDTQRAADEDLKRNPRPSVFGLNSDTPADGNR</sequence>
<name>A0A2U8FTA5_9BURK</name>
<keyword evidence="3" id="KW-1185">Reference proteome</keyword>
<evidence type="ECO:0000313" key="2">
    <source>
        <dbReference type="EMBL" id="AWI54117.1"/>
    </source>
</evidence>
<dbReference type="Proteomes" id="UP000244892">
    <property type="component" value="Chromosome"/>
</dbReference>
<evidence type="ECO:0000313" key="3">
    <source>
        <dbReference type="Proteomes" id="UP000244892"/>
    </source>
</evidence>